<name>A0AAV4LG48_9BACL</name>
<sequence length="78" mass="9049">MALPKDQFDHLFNQLPEQDKKSLLDYMEYLVARAAKKAWDDIPEVDEPLTDEEKAKLARAKEDDESISLEDLKSELNL</sequence>
<proteinExistence type="predicted"/>
<dbReference type="RefSeq" id="WP_282199747.1">
    <property type="nucleotide sequence ID" value="NZ_BOQE01000001.1"/>
</dbReference>
<evidence type="ECO:0000313" key="2">
    <source>
        <dbReference type="EMBL" id="GIM46683.1"/>
    </source>
</evidence>
<dbReference type="Proteomes" id="UP001057291">
    <property type="component" value="Unassembled WGS sequence"/>
</dbReference>
<dbReference type="AlphaFoldDB" id="A0AAV4LG48"/>
<comment type="caution">
    <text evidence="2">The sequence shown here is derived from an EMBL/GenBank/DDBJ whole genome shotgun (WGS) entry which is preliminary data.</text>
</comment>
<accession>A0AAV4LG48</accession>
<evidence type="ECO:0000313" key="3">
    <source>
        <dbReference type="Proteomes" id="UP001057291"/>
    </source>
</evidence>
<reference evidence="2" key="1">
    <citation type="journal article" date="2023" name="Int. J. Syst. Evol. Microbiol.">
        <title>Collibacillus ludicampi gen. nov., sp. nov., a new soil bacterium of the family Alicyclobacillaceae.</title>
        <authorList>
            <person name="Jojima T."/>
            <person name="Ioku Y."/>
            <person name="Fukuta Y."/>
            <person name="Shirasaka N."/>
            <person name="Matsumura Y."/>
            <person name="Mori M."/>
        </authorList>
    </citation>
    <scope>NUCLEOTIDE SEQUENCE</scope>
    <source>
        <strain evidence="2">TP075</strain>
    </source>
</reference>
<keyword evidence="3" id="KW-1185">Reference proteome</keyword>
<dbReference type="EMBL" id="BOQE01000001">
    <property type="protein sequence ID" value="GIM46683.1"/>
    <property type="molecule type" value="Genomic_DNA"/>
</dbReference>
<evidence type="ECO:0008006" key="4">
    <source>
        <dbReference type="Google" id="ProtNLM"/>
    </source>
</evidence>
<evidence type="ECO:0000256" key="1">
    <source>
        <dbReference type="SAM" id="MobiDB-lite"/>
    </source>
</evidence>
<feature type="region of interest" description="Disordered" evidence="1">
    <location>
        <begin position="53"/>
        <end position="78"/>
    </location>
</feature>
<gene>
    <name evidence="2" type="ORF">DNHGIG_22320</name>
</gene>
<organism evidence="2 3">
    <name type="scientific">Collibacillus ludicampi</name>
    <dbReference type="NCBI Taxonomy" id="2771369"/>
    <lineage>
        <taxon>Bacteria</taxon>
        <taxon>Bacillati</taxon>
        <taxon>Bacillota</taxon>
        <taxon>Bacilli</taxon>
        <taxon>Bacillales</taxon>
        <taxon>Alicyclobacillaceae</taxon>
        <taxon>Collibacillus</taxon>
    </lineage>
</organism>
<protein>
    <recommendedName>
        <fullName evidence="4">DUF2281 domain-containing protein</fullName>
    </recommendedName>
</protein>
<feature type="compositionally biased region" description="Basic and acidic residues" evidence="1">
    <location>
        <begin position="53"/>
        <end position="62"/>
    </location>
</feature>